<dbReference type="Pfam" id="PF19296">
    <property type="entry name" value="RelA_AH_RIS"/>
    <property type="match status" value="1"/>
</dbReference>
<dbReference type="Pfam" id="PF13291">
    <property type="entry name" value="ACT_4"/>
    <property type="match status" value="1"/>
</dbReference>
<dbReference type="InterPro" id="IPR033655">
    <property type="entry name" value="TGS_RelA/SpoT"/>
</dbReference>
<dbReference type="CDD" id="cd01668">
    <property type="entry name" value="TGS_RSH"/>
    <property type="match status" value="1"/>
</dbReference>
<gene>
    <name evidence="6" type="primary">relA</name>
    <name evidence="6" type="ORF">HRbin17_00152</name>
</gene>
<dbReference type="InterPro" id="IPR045865">
    <property type="entry name" value="ACT-like_dom_sf"/>
</dbReference>
<dbReference type="GO" id="GO:0008728">
    <property type="term" value="F:GTP diphosphokinase activity"/>
    <property type="evidence" value="ECO:0007669"/>
    <property type="project" value="UniProtKB-EC"/>
</dbReference>
<feature type="domain" description="TGS" evidence="5">
    <location>
        <begin position="411"/>
        <end position="472"/>
    </location>
</feature>
<dbReference type="InterPro" id="IPR002912">
    <property type="entry name" value="ACT_dom"/>
</dbReference>
<dbReference type="SUPFAM" id="SSF109604">
    <property type="entry name" value="HD-domain/PDEase-like"/>
    <property type="match status" value="1"/>
</dbReference>
<dbReference type="FunFam" id="3.10.20.30:FF:000002">
    <property type="entry name" value="GTP pyrophosphokinase (RelA/SpoT)"/>
    <property type="match status" value="1"/>
</dbReference>
<evidence type="ECO:0000259" key="5">
    <source>
        <dbReference type="PROSITE" id="PS51880"/>
    </source>
</evidence>
<evidence type="ECO:0000313" key="6">
    <source>
        <dbReference type="EMBL" id="GBC97663.1"/>
    </source>
</evidence>
<dbReference type="Gene3D" id="3.30.70.260">
    <property type="match status" value="1"/>
</dbReference>
<dbReference type="SMART" id="SM00954">
    <property type="entry name" value="RelA_SpoT"/>
    <property type="match status" value="1"/>
</dbReference>
<dbReference type="InterPro" id="IPR007685">
    <property type="entry name" value="RelA_SpoT"/>
</dbReference>
<dbReference type="InterPro" id="IPR012676">
    <property type="entry name" value="TGS-like"/>
</dbReference>
<dbReference type="InterPro" id="IPR043519">
    <property type="entry name" value="NT_sf"/>
</dbReference>
<dbReference type="InterPro" id="IPR004095">
    <property type="entry name" value="TGS"/>
</dbReference>
<dbReference type="SUPFAM" id="SSF55021">
    <property type="entry name" value="ACT-like"/>
    <property type="match status" value="1"/>
</dbReference>
<evidence type="ECO:0000259" key="4">
    <source>
        <dbReference type="PROSITE" id="PS51831"/>
    </source>
</evidence>
<dbReference type="EMBL" id="BEHT01000001">
    <property type="protein sequence ID" value="GBC97663.1"/>
    <property type="molecule type" value="Genomic_DNA"/>
</dbReference>
<comment type="pathway">
    <text evidence="1">Purine metabolism.</text>
</comment>
<dbReference type="InterPro" id="IPR012675">
    <property type="entry name" value="Beta-grasp_dom_sf"/>
</dbReference>
<dbReference type="SMART" id="SM00471">
    <property type="entry name" value="HDc"/>
    <property type="match status" value="1"/>
</dbReference>
<evidence type="ECO:0000313" key="7">
    <source>
        <dbReference type="Proteomes" id="UP000236173"/>
    </source>
</evidence>
<dbReference type="InterPro" id="IPR045600">
    <property type="entry name" value="RelA/SpoT_AH_RIS"/>
</dbReference>
<dbReference type="AlphaFoldDB" id="A0A2H5X8Z1"/>
<reference evidence="7" key="1">
    <citation type="submission" date="2017-09" db="EMBL/GenBank/DDBJ databases">
        <title>Metaegenomics of thermophilic ammonia-oxidizing enrichment culture.</title>
        <authorList>
            <person name="Kato S."/>
            <person name="Suzuki K."/>
        </authorList>
    </citation>
    <scope>NUCLEOTIDE SEQUENCE [LARGE SCALE GENOMIC DNA]</scope>
</reference>
<evidence type="ECO:0000256" key="2">
    <source>
        <dbReference type="RuleBase" id="RU003847"/>
    </source>
</evidence>
<proteinExistence type="inferred from homology"/>
<name>A0A2H5X8Z1_9BACT</name>
<accession>A0A2H5X8Z1</accession>
<keyword evidence="6" id="KW-0808">Transferase</keyword>
<comment type="function">
    <text evidence="2">In eubacteria ppGpp (guanosine 3'-diphosphate 5'-diphosphate) is a mediator of the stringent response that coordinates a variety of cellular activities in response to changes in nutritional abundance.</text>
</comment>
<dbReference type="Pfam" id="PF13328">
    <property type="entry name" value="HD_4"/>
    <property type="match status" value="1"/>
</dbReference>
<comment type="caution">
    <text evidence="6">The sequence shown here is derived from an EMBL/GenBank/DDBJ whole genome shotgun (WGS) entry which is preliminary data.</text>
</comment>
<dbReference type="FunFam" id="3.30.460.10:FF:000001">
    <property type="entry name" value="GTP pyrophosphokinase RelA"/>
    <property type="match status" value="1"/>
</dbReference>
<keyword evidence="6" id="KW-0418">Kinase</keyword>
<dbReference type="InterPro" id="IPR006674">
    <property type="entry name" value="HD_domain"/>
</dbReference>
<dbReference type="GO" id="GO:0015969">
    <property type="term" value="P:guanosine tetraphosphate metabolic process"/>
    <property type="evidence" value="ECO:0007669"/>
    <property type="project" value="InterPro"/>
</dbReference>
<dbReference type="Pfam" id="PF04607">
    <property type="entry name" value="RelA_SpoT"/>
    <property type="match status" value="1"/>
</dbReference>
<dbReference type="GO" id="GO:0005886">
    <property type="term" value="C:plasma membrane"/>
    <property type="evidence" value="ECO:0007669"/>
    <property type="project" value="TreeGrafter"/>
</dbReference>
<dbReference type="Pfam" id="PF02824">
    <property type="entry name" value="TGS"/>
    <property type="match status" value="1"/>
</dbReference>
<dbReference type="CDD" id="cd00077">
    <property type="entry name" value="HDc"/>
    <property type="match status" value="1"/>
</dbReference>
<evidence type="ECO:0000256" key="1">
    <source>
        <dbReference type="ARBA" id="ARBA00025704"/>
    </source>
</evidence>
<feature type="domain" description="ACT" evidence="3">
    <location>
        <begin position="658"/>
        <end position="730"/>
    </location>
</feature>
<dbReference type="PROSITE" id="PS51880">
    <property type="entry name" value="TGS"/>
    <property type="match status" value="1"/>
</dbReference>
<dbReference type="PANTHER" id="PTHR21262:SF31">
    <property type="entry name" value="GTP PYROPHOSPHOKINASE"/>
    <property type="match status" value="1"/>
</dbReference>
<dbReference type="PROSITE" id="PS51831">
    <property type="entry name" value="HD"/>
    <property type="match status" value="1"/>
</dbReference>
<organism evidence="6 7">
    <name type="scientific">Candidatus Fervidibacter japonicus</name>
    <dbReference type="NCBI Taxonomy" id="2035412"/>
    <lineage>
        <taxon>Bacteria</taxon>
        <taxon>Candidatus Fervidibacterota</taxon>
        <taxon>Candidatus Fervidibacter</taxon>
    </lineage>
</organism>
<dbReference type="PANTHER" id="PTHR21262">
    <property type="entry name" value="GUANOSINE-3',5'-BIS DIPHOSPHATE 3'-PYROPHOSPHOHYDROLASE"/>
    <property type="match status" value="1"/>
</dbReference>
<dbReference type="Gene3D" id="3.30.460.10">
    <property type="entry name" value="Beta Polymerase, domain 2"/>
    <property type="match status" value="1"/>
</dbReference>
<dbReference type="Gene3D" id="3.10.20.30">
    <property type="match status" value="1"/>
</dbReference>
<dbReference type="InterPro" id="IPR004811">
    <property type="entry name" value="RelA/Spo_fam"/>
</dbReference>
<dbReference type="GO" id="GO:0016301">
    <property type="term" value="F:kinase activity"/>
    <property type="evidence" value="ECO:0007669"/>
    <property type="project" value="UniProtKB-KW"/>
</dbReference>
<dbReference type="InterPro" id="IPR003607">
    <property type="entry name" value="HD/PDEase_dom"/>
</dbReference>
<evidence type="ECO:0000259" key="3">
    <source>
        <dbReference type="PROSITE" id="PS51671"/>
    </source>
</evidence>
<dbReference type="SUPFAM" id="SSF81271">
    <property type="entry name" value="TGS-like"/>
    <property type="match status" value="1"/>
</dbReference>
<feature type="domain" description="HD" evidence="4">
    <location>
        <begin position="67"/>
        <end position="166"/>
    </location>
</feature>
<comment type="similarity">
    <text evidence="2">Belongs to the relA/spoT family.</text>
</comment>
<sequence>MNIATALAVRQSERLGVVTEQNADPLAVLIERVRATHPTADVERIARAYRFAEHAHSGQTRLSGEPYITHPWHVALIVTDLGLDENGIIAALLHDTVEDTAVDLPTIEREFGGEVAQLVEGVTKLSRLQFRTARQEHAENLRKVLVAMAQDVRVILIKLADRLHNLRTLDPLPEEKRKAIALETLQVYAPIAHRLGIWRLKWELEDLAFKHLDPQTYRTLARKVEKTRAERVHLVEQAIAQLHDALRQAGIDATVQGRPKHLWSIYQKMQREGVDIDRIYDLIALRVIVNTEAECYLALGTVHKLWTPLPGMFTDYIAKPKPNGYQSLHTKVIGPGGEVMEVQIRTWAMHRNAEYGIAAHWRYKEGYEEAPPPTDPLDQALGWLRELMELHRDMRDAAEFTRSVLGDLFRDQVFVFTPKGDVIDLPRGATPVDFAYRIHTEIGNRCIGAKVNGKLVPLDYELQTGDVVEILTSKHPKGPSPDWLRFVKTSLARNRIKRFLKEQAYEENLQRGREVLTQALERAGLHLTEVLESGKLGELAKQYQLQSVNDLLAAIGYGSVSAQSVVNKLKPPPPKPKVTLLAPDERALPARKGTLLYRLARCCAPVPNDPIVGFISRGRGIVVHRADCRNLQRLRESEPDRIVALDWGFPLQEPAIARLRVVAYDRVGLLSDVSNAVSSKGVNIVSNRSVTKDGIAYFELGVVVPDAPTLQEVIASIQRLTDVIQVARIV</sequence>
<protein>
    <submittedName>
        <fullName evidence="6">GTP pyrophosphokinase</fullName>
        <ecNumber evidence="6">2.7.6.5</ecNumber>
    </submittedName>
</protein>
<dbReference type="FunFam" id="1.10.3210.10:FF:000001">
    <property type="entry name" value="GTP pyrophosphokinase RelA"/>
    <property type="match status" value="1"/>
</dbReference>
<dbReference type="SUPFAM" id="SSF81301">
    <property type="entry name" value="Nucleotidyltransferase"/>
    <property type="match status" value="1"/>
</dbReference>
<dbReference type="EC" id="2.7.6.5" evidence="6"/>
<dbReference type="CDD" id="cd05399">
    <property type="entry name" value="NT_Rel-Spo_like"/>
    <property type="match status" value="1"/>
</dbReference>
<dbReference type="CDD" id="cd04876">
    <property type="entry name" value="ACT_RelA-SpoT"/>
    <property type="match status" value="1"/>
</dbReference>
<dbReference type="PROSITE" id="PS51671">
    <property type="entry name" value="ACT"/>
    <property type="match status" value="1"/>
</dbReference>
<dbReference type="NCBIfam" id="TIGR00691">
    <property type="entry name" value="spoT_relA"/>
    <property type="match status" value="1"/>
</dbReference>
<dbReference type="Gene3D" id="1.10.3210.10">
    <property type="entry name" value="Hypothetical protein af1432"/>
    <property type="match status" value="1"/>
</dbReference>
<dbReference type="Proteomes" id="UP000236173">
    <property type="component" value="Unassembled WGS sequence"/>
</dbReference>